<comment type="caution">
    <text evidence="13">The sequence shown here is derived from an EMBL/GenBank/DDBJ whole genome shotgun (WGS) entry which is preliminary data.</text>
</comment>
<reference evidence="13 14" key="1">
    <citation type="submission" date="2021-06" db="EMBL/GenBank/DDBJ databases">
        <authorList>
            <person name="Palmer J.M."/>
        </authorList>
    </citation>
    <scope>NUCLEOTIDE SEQUENCE [LARGE SCALE GENOMIC DNA]</scope>
    <source>
        <strain evidence="13 14">GA_2019</strain>
        <tissue evidence="13">Muscle</tissue>
    </source>
</reference>
<keyword evidence="6" id="KW-0769">Symport</keyword>
<evidence type="ECO:0000313" key="14">
    <source>
        <dbReference type="Proteomes" id="UP001476798"/>
    </source>
</evidence>
<feature type="transmembrane region" description="Helical" evidence="12">
    <location>
        <begin position="39"/>
        <end position="61"/>
    </location>
</feature>
<evidence type="ECO:0000256" key="11">
    <source>
        <dbReference type="ARBA" id="ARBA00023180"/>
    </source>
</evidence>
<evidence type="ECO:0000313" key="13">
    <source>
        <dbReference type="EMBL" id="MEQ2161489.1"/>
    </source>
</evidence>
<keyword evidence="4" id="KW-1003">Cell membrane</keyword>
<evidence type="ECO:0000256" key="8">
    <source>
        <dbReference type="ARBA" id="ARBA00023055"/>
    </source>
</evidence>
<keyword evidence="7 12" id="KW-1133">Transmembrane helix</keyword>
<name>A0ABV0MS78_9TELE</name>
<evidence type="ECO:0000256" key="6">
    <source>
        <dbReference type="ARBA" id="ARBA00022847"/>
    </source>
</evidence>
<evidence type="ECO:0000256" key="5">
    <source>
        <dbReference type="ARBA" id="ARBA00022692"/>
    </source>
</evidence>
<evidence type="ECO:0000256" key="1">
    <source>
        <dbReference type="ARBA" id="ARBA00004651"/>
    </source>
</evidence>
<dbReference type="Proteomes" id="UP001476798">
    <property type="component" value="Unassembled WGS sequence"/>
</dbReference>
<protein>
    <submittedName>
        <fullName evidence="13">Uncharacterized protein</fullName>
    </submittedName>
</protein>
<accession>A0ABV0MS78</accession>
<dbReference type="InterPro" id="IPR039672">
    <property type="entry name" value="MFS_2"/>
</dbReference>
<keyword evidence="3" id="KW-0813">Transport</keyword>
<evidence type="ECO:0000256" key="4">
    <source>
        <dbReference type="ARBA" id="ARBA00022475"/>
    </source>
</evidence>
<comment type="similarity">
    <text evidence="2">Belongs to the major facilitator superfamily.</text>
</comment>
<evidence type="ECO:0000256" key="2">
    <source>
        <dbReference type="ARBA" id="ARBA00008335"/>
    </source>
</evidence>
<evidence type="ECO:0000256" key="9">
    <source>
        <dbReference type="ARBA" id="ARBA00023136"/>
    </source>
</evidence>
<gene>
    <name evidence="13" type="ORF">GOODEAATRI_010144</name>
</gene>
<evidence type="ECO:0000256" key="10">
    <source>
        <dbReference type="ARBA" id="ARBA00023157"/>
    </source>
</evidence>
<evidence type="ECO:0000256" key="3">
    <source>
        <dbReference type="ARBA" id="ARBA00022448"/>
    </source>
</evidence>
<dbReference type="PANTHER" id="PTHR11328">
    <property type="entry name" value="MAJOR FACILITATOR SUPERFAMILY DOMAIN-CONTAINING PROTEIN"/>
    <property type="match status" value="1"/>
</dbReference>
<keyword evidence="11" id="KW-0325">Glycoprotein</keyword>
<evidence type="ECO:0000256" key="12">
    <source>
        <dbReference type="SAM" id="Phobius"/>
    </source>
</evidence>
<feature type="transmembrane region" description="Helical" evidence="12">
    <location>
        <begin position="105"/>
        <end position="124"/>
    </location>
</feature>
<keyword evidence="8" id="KW-0445">Lipid transport</keyword>
<feature type="non-terminal residue" evidence="13">
    <location>
        <position position="1"/>
    </location>
</feature>
<feature type="transmembrane region" description="Helical" evidence="12">
    <location>
        <begin position="68"/>
        <end position="85"/>
    </location>
</feature>
<keyword evidence="14" id="KW-1185">Reference proteome</keyword>
<organism evidence="13 14">
    <name type="scientific">Goodea atripinnis</name>
    <dbReference type="NCBI Taxonomy" id="208336"/>
    <lineage>
        <taxon>Eukaryota</taxon>
        <taxon>Metazoa</taxon>
        <taxon>Chordata</taxon>
        <taxon>Craniata</taxon>
        <taxon>Vertebrata</taxon>
        <taxon>Euteleostomi</taxon>
        <taxon>Actinopterygii</taxon>
        <taxon>Neopterygii</taxon>
        <taxon>Teleostei</taxon>
        <taxon>Neoteleostei</taxon>
        <taxon>Acanthomorphata</taxon>
        <taxon>Ovalentaria</taxon>
        <taxon>Atherinomorphae</taxon>
        <taxon>Cyprinodontiformes</taxon>
        <taxon>Goodeidae</taxon>
        <taxon>Goodea</taxon>
    </lineage>
</organism>
<keyword evidence="9 12" id="KW-0472">Membrane</keyword>
<comment type="subcellular location">
    <subcellularLocation>
        <location evidence="1">Cell membrane</location>
        <topology evidence="1">Multi-pass membrane protein</topology>
    </subcellularLocation>
</comment>
<sequence>LDPFYASIILFVGRAWDAITDPTVGFLVSRSRWTSIGRMMPWILFSTPFAVLTYFLIWYVPSFEEGKVIWYLVFYCLFQSMQTVSSNLTNDFPFPVSMTPLTVSNPLFLVAVLPCAVFSAHHVYQQRPEGAGLCHRLSYVEQSA</sequence>
<dbReference type="PANTHER" id="PTHR11328:SF29">
    <property type="entry name" value="SODIUM-DEPENDENT LYSOPHOSPHATIDYLCHOLINE SYMPORTER 1"/>
    <property type="match status" value="1"/>
</dbReference>
<proteinExistence type="inferred from homology"/>
<dbReference type="EMBL" id="JAHRIO010010581">
    <property type="protein sequence ID" value="MEQ2161489.1"/>
    <property type="molecule type" value="Genomic_DNA"/>
</dbReference>
<keyword evidence="10" id="KW-1015">Disulfide bond</keyword>
<dbReference type="Pfam" id="PF13347">
    <property type="entry name" value="MFS_2"/>
    <property type="match status" value="1"/>
</dbReference>
<evidence type="ECO:0000256" key="7">
    <source>
        <dbReference type="ARBA" id="ARBA00022989"/>
    </source>
</evidence>
<keyword evidence="5 12" id="KW-0812">Transmembrane</keyword>